<reference evidence="1 2" key="1">
    <citation type="submission" date="2019-05" db="EMBL/GenBank/DDBJ databases">
        <title>Emergence of the Ug99 lineage of the wheat stem rust pathogen through somatic hybridization.</title>
        <authorList>
            <person name="Li F."/>
            <person name="Upadhyaya N.M."/>
            <person name="Sperschneider J."/>
            <person name="Matny O."/>
            <person name="Nguyen-Phuc H."/>
            <person name="Mago R."/>
            <person name="Raley C."/>
            <person name="Miller M.E."/>
            <person name="Silverstein K.A.T."/>
            <person name="Henningsen E."/>
            <person name="Hirsch C.D."/>
            <person name="Visser B."/>
            <person name="Pretorius Z.A."/>
            <person name="Steffenson B.J."/>
            <person name="Schwessinger B."/>
            <person name="Dodds P.N."/>
            <person name="Figueroa M."/>
        </authorList>
    </citation>
    <scope>NUCLEOTIDE SEQUENCE [LARGE SCALE GENOMIC DNA]</scope>
    <source>
        <strain evidence="1">21-0</strain>
    </source>
</reference>
<name>A0A5B0NL40_PUCGR</name>
<keyword evidence="2" id="KW-1185">Reference proteome</keyword>
<dbReference type="Proteomes" id="UP000324748">
    <property type="component" value="Unassembled WGS sequence"/>
</dbReference>
<evidence type="ECO:0000313" key="2">
    <source>
        <dbReference type="Proteomes" id="UP000324748"/>
    </source>
</evidence>
<dbReference type="EMBL" id="VSWC01000093">
    <property type="protein sequence ID" value="KAA1089214.1"/>
    <property type="molecule type" value="Genomic_DNA"/>
</dbReference>
<comment type="caution">
    <text evidence="1">The sequence shown here is derived from an EMBL/GenBank/DDBJ whole genome shotgun (WGS) entry which is preliminary data.</text>
</comment>
<gene>
    <name evidence="1" type="ORF">PGT21_010447</name>
</gene>
<evidence type="ECO:0000313" key="1">
    <source>
        <dbReference type="EMBL" id="KAA1089214.1"/>
    </source>
</evidence>
<proteinExistence type="predicted"/>
<sequence length="395" mass="44457">MMSQLTEKPTATATLQSQQLPHQADLVIQGFRRLIAEYDLSGSAGNTTDLSLDHPLRSKEDILAELGSSLLPLLKQQITSLSQALDNPDQLRQDLGPTLQLILELQPKLAQTLYQIIRAIDHLVPPEGPESSPTIDQNMKQLKCYRLRPLDPSIRVHLKAEICDFFRTSCRIIEAIKLPTQQRSTPMGYPLFGMIYSINIAIQSIEASEFLLLQNCWLRALGDIEDAVEDLLGVANPTNRHIRGPLPQLAKSSLPLLKLIRLFFNKFFDLGLAKEELVKSYTDMSTEQLLSFEKFAQDIAEAILGLVCGLQEEEDEVVDQAQISLDFMHRVKSLSPLFQSLLLLSNLYIIPLFPDSDLSPSQISFKPWLVTWYTLFFQATNNAIKTANLLSQDLD</sequence>
<dbReference type="PANTHER" id="PTHR33069:SF3">
    <property type="entry name" value="DYNEIN HEAVY CHAIN TAIL DOMAIN-CONTAINING PROTEIN"/>
    <property type="match status" value="1"/>
</dbReference>
<dbReference type="PANTHER" id="PTHR33069">
    <property type="entry name" value="CHROMOSOME 7, WHOLE GENOME SHOTGUN SEQUENCE-RELATED"/>
    <property type="match status" value="1"/>
</dbReference>
<protein>
    <submittedName>
        <fullName evidence="1">Uncharacterized protein</fullName>
    </submittedName>
</protein>
<accession>A0A5B0NL40</accession>
<organism evidence="1 2">
    <name type="scientific">Puccinia graminis f. sp. tritici</name>
    <dbReference type="NCBI Taxonomy" id="56615"/>
    <lineage>
        <taxon>Eukaryota</taxon>
        <taxon>Fungi</taxon>
        <taxon>Dikarya</taxon>
        <taxon>Basidiomycota</taxon>
        <taxon>Pucciniomycotina</taxon>
        <taxon>Pucciniomycetes</taxon>
        <taxon>Pucciniales</taxon>
        <taxon>Pucciniaceae</taxon>
        <taxon>Puccinia</taxon>
    </lineage>
</organism>
<dbReference type="AlphaFoldDB" id="A0A5B0NL40"/>